<evidence type="ECO:0000259" key="3">
    <source>
        <dbReference type="Pfam" id="PF14364"/>
    </source>
</evidence>
<dbReference type="InterPro" id="IPR025520">
    <property type="entry name" value="DUF4408"/>
</dbReference>
<comment type="caution">
    <text evidence="4">The sequence shown here is derived from an EMBL/GenBank/DDBJ whole genome shotgun (WGS) entry which is preliminary data.</text>
</comment>
<keyword evidence="2" id="KW-0812">Transmembrane</keyword>
<proteinExistence type="predicted"/>
<evidence type="ECO:0000256" key="1">
    <source>
        <dbReference type="SAM" id="MobiDB-lite"/>
    </source>
</evidence>
<feature type="compositionally biased region" description="Basic and acidic residues" evidence="1">
    <location>
        <begin position="185"/>
        <end position="198"/>
    </location>
</feature>
<feature type="compositionally biased region" description="Acidic residues" evidence="1">
    <location>
        <begin position="149"/>
        <end position="184"/>
    </location>
</feature>
<feature type="transmembrane region" description="Helical" evidence="2">
    <location>
        <begin position="28"/>
        <end position="52"/>
    </location>
</feature>
<keyword evidence="5" id="KW-1185">Reference proteome</keyword>
<feature type="compositionally biased region" description="Basic and acidic residues" evidence="1">
    <location>
        <begin position="127"/>
        <end position="136"/>
    </location>
</feature>
<dbReference type="STRING" id="106549.A0A540NDT1"/>
<dbReference type="PANTHER" id="PTHR35762:SF5">
    <property type="entry name" value="DUF4408 DOMAIN-CONTAINING PROTEIN"/>
    <property type="match status" value="1"/>
</dbReference>
<organism evidence="4 5">
    <name type="scientific">Malus baccata</name>
    <name type="common">Siberian crab apple</name>
    <name type="synonym">Pyrus baccata</name>
    <dbReference type="NCBI Taxonomy" id="106549"/>
    <lineage>
        <taxon>Eukaryota</taxon>
        <taxon>Viridiplantae</taxon>
        <taxon>Streptophyta</taxon>
        <taxon>Embryophyta</taxon>
        <taxon>Tracheophyta</taxon>
        <taxon>Spermatophyta</taxon>
        <taxon>Magnoliopsida</taxon>
        <taxon>eudicotyledons</taxon>
        <taxon>Gunneridae</taxon>
        <taxon>Pentapetalae</taxon>
        <taxon>rosids</taxon>
        <taxon>fabids</taxon>
        <taxon>Rosales</taxon>
        <taxon>Rosaceae</taxon>
        <taxon>Amygdaloideae</taxon>
        <taxon>Maleae</taxon>
        <taxon>Malus</taxon>
    </lineage>
</organism>
<feature type="region of interest" description="Disordered" evidence="1">
    <location>
        <begin position="123"/>
        <end position="226"/>
    </location>
</feature>
<dbReference type="Pfam" id="PF14364">
    <property type="entry name" value="DUF4408"/>
    <property type="match status" value="1"/>
</dbReference>
<dbReference type="EMBL" id="VIEB01000060">
    <property type="protein sequence ID" value="TQE09205.1"/>
    <property type="molecule type" value="Genomic_DNA"/>
</dbReference>
<gene>
    <name evidence="4" type="ORF">C1H46_005140</name>
</gene>
<dbReference type="AlphaFoldDB" id="A0A540NDT1"/>
<evidence type="ECO:0000313" key="5">
    <source>
        <dbReference type="Proteomes" id="UP000315295"/>
    </source>
</evidence>
<reference evidence="4 5" key="1">
    <citation type="journal article" date="2019" name="G3 (Bethesda)">
        <title>Sequencing of a Wild Apple (Malus baccata) Genome Unravels the Differences Between Cultivated and Wild Apple Species Regarding Disease Resistance and Cold Tolerance.</title>
        <authorList>
            <person name="Chen X."/>
        </authorList>
    </citation>
    <scope>NUCLEOTIDE SEQUENCE [LARGE SCALE GENOMIC DNA]</scope>
    <source>
        <strain evidence="5">cv. Shandingzi</strain>
        <tissue evidence="4">Leaves</tissue>
    </source>
</reference>
<keyword evidence="2" id="KW-0472">Membrane</keyword>
<accession>A0A540NDT1</accession>
<feature type="transmembrane region" description="Helical" evidence="2">
    <location>
        <begin position="72"/>
        <end position="92"/>
    </location>
</feature>
<evidence type="ECO:0000256" key="2">
    <source>
        <dbReference type="SAM" id="Phobius"/>
    </source>
</evidence>
<protein>
    <recommendedName>
        <fullName evidence="3">DUF4408 domain-containing protein</fullName>
    </recommendedName>
</protein>
<evidence type="ECO:0000313" key="4">
    <source>
        <dbReference type="EMBL" id="TQE09205.1"/>
    </source>
</evidence>
<keyword evidence="2" id="KW-1133">Transmembrane helix</keyword>
<dbReference type="PANTHER" id="PTHR35762">
    <property type="entry name" value="TRANSMEMBRANE PROTEIN"/>
    <property type="match status" value="1"/>
</dbReference>
<sequence length="254" mass="29954">MDPIKAEKLRAMKCHKKKQTYYNNNSQFLYSLFVHSLIAVTCSLLCSYSYSFPSLYTIKHLLFMSLPNFCSGFINPKCLFIVVNFIIVFLIGESRLSGGKQLSPVTEMYNEYIERSRILRRPPSTFQEKKEERTVPEKLNPINEGNVESNEDKEVDEGKEDDDQDHEEEEDFKECGDNDEEDREEEKGEEKEEEKKEETEEEKDEEKKEEIEEEKEEEKAGIPAEELNKRVEDFIARVNKQRWLEARFLVCCET</sequence>
<dbReference type="Proteomes" id="UP000315295">
    <property type="component" value="Unassembled WGS sequence"/>
</dbReference>
<name>A0A540NDT1_MALBA</name>
<feature type="domain" description="DUF4408" evidence="3">
    <location>
        <begin position="75"/>
        <end position="96"/>
    </location>
</feature>